<dbReference type="SUPFAM" id="SSF81383">
    <property type="entry name" value="F-box domain"/>
    <property type="match status" value="1"/>
</dbReference>
<dbReference type="Pfam" id="PF12937">
    <property type="entry name" value="F-box-like"/>
    <property type="match status" value="1"/>
</dbReference>
<reference evidence="3" key="1">
    <citation type="journal article" date="2012" name="Nature">
        <title>A physical, genetic and functional sequence assembly of the barley genome.</title>
        <authorList>
            <consortium name="The International Barley Genome Sequencing Consortium"/>
            <person name="Mayer K.F."/>
            <person name="Waugh R."/>
            <person name="Brown J.W."/>
            <person name="Schulman A."/>
            <person name="Langridge P."/>
            <person name="Platzer M."/>
            <person name="Fincher G.B."/>
            <person name="Muehlbauer G.J."/>
            <person name="Sato K."/>
            <person name="Close T.J."/>
            <person name="Wise R.P."/>
            <person name="Stein N."/>
        </authorList>
    </citation>
    <scope>NUCLEOTIDE SEQUENCE [LARGE SCALE GENOMIC DNA]</scope>
    <source>
        <strain evidence="3">cv. Morex</strain>
    </source>
</reference>
<dbReference type="Gramene" id="HORVU.MOREX.r3.5HG0473390.1">
    <property type="protein sequence ID" value="HORVU.MOREX.r3.5HG0473390.1"/>
    <property type="gene ID" value="HORVU.MOREX.r3.5HG0473390"/>
</dbReference>
<reference evidence="2" key="3">
    <citation type="submission" date="2022-01" db="UniProtKB">
        <authorList>
            <consortium name="EnsemblPlants"/>
        </authorList>
    </citation>
    <scope>IDENTIFICATION</scope>
    <source>
        <strain evidence="2">subsp. vulgare</strain>
    </source>
</reference>
<dbReference type="EnsemblPlants" id="HORVU.MOREX.r3.5HG0473390.1">
    <property type="protein sequence ID" value="HORVU.MOREX.r3.5HG0473390.1"/>
    <property type="gene ID" value="HORVU.MOREX.r3.5HG0473390"/>
</dbReference>
<dbReference type="Proteomes" id="UP000011116">
    <property type="component" value="Chromosome 5H"/>
</dbReference>
<accession>A0A8I6YRG6</accession>
<organism evidence="2 3">
    <name type="scientific">Hordeum vulgare subsp. vulgare</name>
    <name type="common">Domesticated barley</name>
    <dbReference type="NCBI Taxonomy" id="112509"/>
    <lineage>
        <taxon>Eukaryota</taxon>
        <taxon>Viridiplantae</taxon>
        <taxon>Streptophyta</taxon>
        <taxon>Embryophyta</taxon>
        <taxon>Tracheophyta</taxon>
        <taxon>Spermatophyta</taxon>
        <taxon>Magnoliopsida</taxon>
        <taxon>Liliopsida</taxon>
        <taxon>Poales</taxon>
        <taxon>Poaceae</taxon>
        <taxon>BOP clade</taxon>
        <taxon>Pooideae</taxon>
        <taxon>Triticodae</taxon>
        <taxon>Triticeae</taxon>
        <taxon>Hordeinae</taxon>
        <taxon>Hordeum</taxon>
    </lineage>
</organism>
<reference evidence="2" key="2">
    <citation type="submission" date="2020-10" db="EMBL/GenBank/DDBJ databases">
        <authorList>
            <person name="Scholz U."/>
            <person name="Mascher M."/>
            <person name="Fiebig A."/>
        </authorList>
    </citation>
    <scope>NUCLEOTIDE SEQUENCE [LARGE SCALE GENOMIC DNA]</scope>
    <source>
        <strain evidence="2">cv. Morex</strain>
    </source>
</reference>
<proteinExistence type="predicted"/>
<keyword evidence="3" id="KW-1185">Reference proteome</keyword>
<dbReference type="PANTHER" id="PTHR33207">
    <property type="entry name" value="F-BOX DOMAIN CONTAINING PROTEIN-RELATED"/>
    <property type="match status" value="1"/>
</dbReference>
<sequence>MAREKVVNSMALVRKASPAWSTTVHDIPDKLLELILLYLTSPHWLVRAAATCKRWRRLVVEGHFLLHISTPNSSSLVAGHYHNHTSPVDGGRLTFVPSSPALAVNIRRFSLDFLPGGGSRSWDTLLLLAKKKTGWRRRCFPDLLVCEPITRRCQLIPRVEEMKYHPRIGVFLENAHGRRGATTCEGRTVDTMSSFRVVCVPYHEFTGTGLSGNIGTAKAFVFEERGRGKRGWFVWQQRVTHKPQIHLHGVGSLRFIGRAIFSFFWTMVDDSSSLLAYSFRWPNEFEVVPLPDHVRGSDLRVIDINNSNLVHVVCLQGNNLRIFVGTRMSTSVGLPGSSRSA</sequence>
<dbReference type="AlphaFoldDB" id="A0A8I6YRG6"/>
<feature type="domain" description="F-box" evidence="1">
    <location>
        <begin position="21"/>
        <end position="68"/>
    </location>
</feature>
<dbReference type="InterPro" id="IPR001810">
    <property type="entry name" value="F-box_dom"/>
</dbReference>
<dbReference type="Gene3D" id="1.20.1280.50">
    <property type="match status" value="1"/>
</dbReference>
<evidence type="ECO:0000259" key="1">
    <source>
        <dbReference type="PROSITE" id="PS50181"/>
    </source>
</evidence>
<evidence type="ECO:0000313" key="2">
    <source>
        <dbReference type="EnsemblPlants" id="HORVU.MOREX.r3.5HG0473390.1"/>
    </source>
</evidence>
<protein>
    <recommendedName>
        <fullName evidence="1">F-box domain-containing protein</fullName>
    </recommendedName>
</protein>
<name>A0A8I6YRG6_HORVV</name>
<dbReference type="PROSITE" id="PS50181">
    <property type="entry name" value="FBOX"/>
    <property type="match status" value="1"/>
</dbReference>
<dbReference type="InterPro" id="IPR036047">
    <property type="entry name" value="F-box-like_dom_sf"/>
</dbReference>
<evidence type="ECO:0000313" key="3">
    <source>
        <dbReference type="Proteomes" id="UP000011116"/>
    </source>
</evidence>